<dbReference type="Pfam" id="PF00097">
    <property type="entry name" value="zf-C3HC4"/>
    <property type="match status" value="1"/>
</dbReference>
<feature type="coiled-coil region" evidence="8">
    <location>
        <begin position="552"/>
        <end position="582"/>
    </location>
</feature>
<dbReference type="InterPro" id="IPR018957">
    <property type="entry name" value="Znf_C3HC4_RING-type"/>
</dbReference>
<name>A0ABQ8RS47_FUSEQ</name>
<evidence type="ECO:0000256" key="5">
    <source>
        <dbReference type="ARBA" id="ARBA00022833"/>
    </source>
</evidence>
<keyword evidence="7" id="KW-0747">Spliceosome</keyword>
<dbReference type="SMART" id="SM00356">
    <property type="entry name" value="ZnF_C3H1"/>
    <property type="match status" value="1"/>
</dbReference>
<evidence type="ECO:0000256" key="3">
    <source>
        <dbReference type="ARBA" id="ARBA00022723"/>
    </source>
</evidence>
<sequence>MLLATATHRKYAFVPLAAVVICMLLMGNYAYNGRISQTSTTQGPKPTAAAASKPEPFPHKIWQSWKDDSENPTERTVGFPHQWRVVNPGWRYERITDANNDAYVLDRFDKNISDIFTSLKDPILKADFLRYLILLREGGVWADIDVYPHQPISKWIPKQYQGSVNLVVGIENDHHKKPIWPGSPYSVQLCQYSVLAKPNHPAIRTVVHQVAGDLKNLFASREPGDAVSFEEVMSTTGPFAFTKVLMEYFREMTGNMADSSTEAQAPVAVFKKRGAKGKANIRKRPATPPPADSDDSDYSSSEDESGQRVKRRKKTATVTVSSKDLASSKKDFSATVYSADRNVPITSTNDATKHSNWYDEEKDDLSAKNLLGSTRASAKDPQPDGTYKGLANQTSFIQKNPDAPQRAKGPVKAPTNIRTITVMDFKPDICKDYKKTGHCGFGDSCIFLHDRTDVKQGWQLDKEWEEVTKGKKNLGGTIIASSNRDKKEQAPEDEAEIAMLEKIPFACIICEGPYREPIVTRCGHYFCEPCALKRYRKDPTCASCGAGTNGVFNSAKKLKKLLEKKREREEKKKKAEEEADEE</sequence>
<dbReference type="PANTHER" id="PTHR12930">
    <property type="entry name" value="ZINC FINGER PROTEIN 183"/>
    <property type="match status" value="1"/>
</dbReference>
<dbReference type="PROSITE" id="PS50103">
    <property type="entry name" value="ZF_C3H1"/>
    <property type="match status" value="1"/>
</dbReference>
<feature type="domain" description="C3H1-type" evidence="12">
    <location>
        <begin position="424"/>
        <end position="452"/>
    </location>
</feature>
<dbReference type="Gene3D" id="3.90.550.20">
    <property type="match status" value="1"/>
</dbReference>
<evidence type="ECO:0000256" key="9">
    <source>
        <dbReference type="SAM" id="MobiDB-lite"/>
    </source>
</evidence>
<proteinExistence type="inferred from homology"/>
<dbReference type="InterPro" id="IPR029044">
    <property type="entry name" value="Nucleotide-diphossugar_trans"/>
</dbReference>
<evidence type="ECO:0000256" key="4">
    <source>
        <dbReference type="ARBA" id="ARBA00022771"/>
    </source>
</evidence>
<comment type="function">
    <text evidence="7">Involved in pre-mRNA splicing.</text>
</comment>
<dbReference type="PROSITE" id="PS00518">
    <property type="entry name" value="ZF_RING_1"/>
    <property type="match status" value="1"/>
</dbReference>
<evidence type="ECO:0000256" key="2">
    <source>
        <dbReference type="ARBA" id="ARBA00009161"/>
    </source>
</evidence>
<feature type="zinc finger region" description="C3H1-type" evidence="6">
    <location>
        <begin position="424"/>
        <end position="452"/>
    </location>
</feature>
<evidence type="ECO:0000256" key="10">
    <source>
        <dbReference type="SAM" id="Phobius"/>
    </source>
</evidence>
<keyword evidence="8" id="KW-0175">Coiled coil</keyword>
<keyword evidence="10" id="KW-0472">Membrane</keyword>
<comment type="subunit">
    <text evidence="7">Associated with the spliceosome.</text>
</comment>
<keyword evidence="5 6" id="KW-0862">Zinc</keyword>
<keyword evidence="13" id="KW-0808">Transferase</keyword>
<feature type="transmembrane region" description="Helical" evidence="10">
    <location>
        <begin position="12"/>
        <end position="31"/>
    </location>
</feature>
<accession>A0ABQ8RS47</accession>
<keyword evidence="3 6" id="KW-0479">Metal-binding</keyword>
<keyword evidence="14" id="KW-1185">Reference proteome</keyword>
<feature type="region of interest" description="Disordered" evidence="9">
    <location>
        <begin position="274"/>
        <end position="324"/>
    </location>
</feature>
<dbReference type="InterPro" id="IPR017907">
    <property type="entry name" value="Znf_RING_CS"/>
</dbReference>
<dbReference type="InterPro" id="IPR000571">
    <property type="entry name" value="Znf_CCCH"/>
</dbReference>
<evidence type="ECO:0000256" key="6">
    <source>
        <dbReference type="PROSITE-ProRule" id="PRU00723"/>
    </source>
</evidence>
<comment type="subcellular location">
    <subcellularLocation>
        <location evidence="7">Nucleus</location>
    </subcellularLocation>
</comment>
<evidence type="ECO:0000313" key="14">
    <source>
        <dbReference type="Proteomes" id="UP001152024"/>
    </source>
</evidence>
<dbReference type="InterPro" id="IPR007577">
    <property type="entry name" value="GlycoTrfase_DXD_sugar-bd_CS"/>
</dbReference>
<evidence type="ECO:0000256" key="8">
    <source>
        <dbReference type="SAM" id="Coils"/>
    </source>
</evidence>
<comment type="similarity">
    <text evidence="1">Belongs to the glycosyltransferase 32 family.</text>
</comment>
<feature type="domain" description="RING-type" evidence="11">
    <location>
        <begin position="507"/>
        <end position="544"/>
    </location>
</feature>
<gene>
    <name evidence="13" type="primary">CWC24</name>
    <name evidence="13" type="ORF">NW768_001780</name>
</gene>
<dbReference type="Pfam" id="PF00642">
    <property type="entry name" value="zf-CCCH"/>
    <property type="match status" value="1"/>
</dbReference>
<dbReference type="InterPro" id="IPR001841">
    <property type="entry name" value="Znf_RING"/>
</dbReference>
<dbReference type="GO" id="GO:0120518">
    <property type="term" value="F:protein N-terminal-methionine acetyltransferase activity"/>
    <property type="evidence" value="ECO:0007669"/>
    <property type="project" value="UniProtKB-EC"/>
</dbReference>
<comment type="similarity">
    <text evidence="2 7">Belongs to the CWC24 family.</text>
</comment>
<dbReference type="CDD" id="cd16539">
    <property type="entry name" value="RING-HC_RNF113A_B"/>
    <property type="match status" value="1"/>
</dbReference>
<evidence type="ECO:0000256" key="1">
    <source>
        <dbReference type="ARBA" id="ARBA00009003"/>
    </source>
</evidence>
<dbReference type="PANTHER" id="PTHR12930:SF0">
    <property type="entry name" value="RING FINGER PROTEIN 113B"/>
    <property type="match status" value="1"/>
</dbReference>
<dbReference type="EMBL" id="JAOQBH010000002">
    <property type="protein sequence ID" value="KAJ4140419.1"/>
    <property type="molecule type" value="Genomic_DNA"/>
</dbReference>
<dbReference type="SUPFAM" id="SSF90229">
    <property type="entry name" value="CCCH zinc finger"/>
    <property type="match status" value="1"/>
</dbReference>
<keyword evidence="7" id="KW-0238">DNA-binding</keyword>
<reference evidence="13" key="1">
    <citation type="submission" date="2022-09" db="EMBL/GenBank/DDBJ databases">
        <title>Fusarium specimens isolated from Avocado Roots.</title>
        <authorList>
            <person name="Stajich J."/>
            <person name="Roper C."/>
            <person name="Heimlech-Rivalta G."/>
        </authorList>
    </citation>
    <scope>NUCLEOTIDE SEQUENCE</scope>
    <source>
        <strain evidence="13">CF00095</strain>
    </source>
</reference>
<keyword evidence="7" id="KW-0539">Nucleus</keyword>
<keyword evidence="7" id="KW-0508">mRNA splicing</keyword>
<organism evidence="13 14">
    <name type="scientific">Fusarium equiseti</name>
    <name type="common">Fusarium scirpi</name>
    <dbReference type="NCBI Taxonomy" id="61235"/>
    <lineage>
        <taxon>Eukaryota</taxon>
        <taxon>Fungi</taxon>
        <taxon>Dikarya</taxon>
        <taxon>Ascomycota</taxon>
        <taxon>Pezizomycotina</taxon>
        <taxon>Sordariomycetes</taxon>
        <taxon>Hypocreomycetidae</taxon>
        <taxon>Hypocreales</taxon>
        <taxon>Nectriaceae</taxon>
        <taxon>Fusarium</taxon>
        <taxon>Fusarium incarnatum-equiseti species complex</taxon>
    </lineage>
</organism>
<keyword evidence="7" id="KW-0507">mRNA processing</keyword>
<keyword evidence="13" id="KW-0012">Acyltransferase</keyword>
<dbReference type="SMART" id="SM00184">
    <property type="entry name" value="RING"/>
    <property type="match status" value="1"/>
</dbReference>
<protein>
    <recommendedName>
        <fullName evidence="7">Pre-mRNA-splicing factor CWC24</fullName>
    </recommendedName>
</protein>
<dbReference type="Proteomes" id="UP001152024">
    <property type="component" value="Unassembled WGS sequence"/>
</dbReference>
<keyword evidence="10" id="KW-1133">Transmembrane helix</keyword>
<feature type="compositionally biased region" description="Basic residues" evidence="9">
    <location>
        <begin position="274"/>
        <end position="285"/>
    </location>
</feature>
<feature type="compositionally biased region" description="Acidic residues" evidence="9">
    <location>
        <begin position="292"/>
        <end position="304"/>
    </location>
</feature>
<evidence type="ECO:0000313" key="13">
    <source>
        <dbReference type="EMBL" id="KAJ4140419.1"/>
    </source>
</evidence>
<dbReference type="SUPFAM" id="SSF57850">
    <property type="entry name" value="RING/U-box"/>
    <property type="match status" value="1"/>
</dbReference>
<dbReference type="InterPro" id="IPR013083">
    <property type="entry name" value="Znf_RING/FYVE/PHD"/>
</dbReference>
<evidence type="ECO:0000256" key="7">
    <source>
        <dbReference type="RuleBase" id="RU367110"/>
    </source>
</evidence>
<comment type="caution">
    <text evidence="13">The sequence shown here is derived from an EMBL/GenBank/DDBJ whole genome shotgun (WGS) entry which is preliminary data.</text>
</comment>
<dbReference type="Pfam" id="PF04488">
    <property type="entry name" value="Gly_transf_sug"/>
    <property type="match status" value="1"/>
</dbReference>
<dbReference type="SUPFAM" id="SSF53448">
    <property type="entry name" value="Nucleotide-diphospho-sugar transferases"/>
    <property type="match status" value="1"/>
</dbReference>
<dbReference type="InterPro" id="IPR039971">
    <property type="entry name" value="CWC24-like"/>
</dbReference>
<keyword evidence="10" id="KW-0812">Transmembrane</keyword>
<dbReference type="PROSITE" id="PS50089">
    <property type="entry name" value="ZF_RING_2"/>
    <property type="match status" value="1"/>
</dbReference>
<keyword evidence="4 6" id="KW-0863">Zinc-finger</keyword>
<dbReference type="InterPro" id="IPR036855">
    <property type="entry name" value="Znf_CCCH_sf"/>
</dbReference>
<dbReference type="Gene3D" id="3.30.40.10">
    <property type="entry name" value="Zinc/RING finger domain, C3HC4 (zinc finger)"/>
    <property type="match status" value="1"/>
</dbReference>
<evidence type="ECO:0000259" key="12">
    <source>
        <dbReference type="PROSITE" id="PS50103"/>
    </source>
</evidence>
<evidence type="ECO:0000259" key="11">
    <source>
        <dbReference type="PROSITE" id="PS50089"/>
    </source>
</evidence>